<evidence type="ECO:0000256" key="3">
    <source>
        <dbReference type="ARBA" id="ARBA00022692"/>
    </source>
</evidence>
<accession>A0ABX2FHG1</accession>
<comment type="subcellular location">
    <subcellularLocation>
        <location evidence="1">Cell membrane</location>
        <topology evidence="1">Multi-pass membrane protein</topology>
    </subcellularLocation>
</comment>
<keyword evidence="2" id="KW-1003">Cell membrane</keyword>
<evidence type="ECO:0000256" key="6">
    <source>
        <dbReference type="SAM" id="Phobius"/>
    </source>
</evidence>
<feature type="transmembrane region" description="Helical" evidence="6">
    <location>
        <begin position="217"/>
        <end position="240"/>
    </location>
</feature>
<feature type="transmembrane region" description="Helical" evidence="6">
    <location>
        <begin position="156"/>
        <end position="182"/>
    </location>
</feature>
<feature type="transmembrane region" description="Helical" evidence="6">
    <location>
        <begin position="252"/>
        <end position="270"/>
    </location>
</feature>
<dbReference type="Pfam" id="PF07690">
    <property type="entry name" value="MFS_1"/>
    <property type="match status" value="1"/>
</dbReference>
<gene>
    <name evidence="8" type="ORF">GC106_75870</name>
</gene>
<keyword evidence="4 6" id="KW-1133">Transmembrane helix</keyword>
<comment type="caution">
    <text evidence="8">The sequence shown here is derived from an EMBL/GenBank/DDBJ whole genome shotgun (WGS) entry which is preliminary data.</text>
</comment>
<feature type="transmembrane region" description="Helical" evidence="6">
    <location>
        <begin position="9"/>
        <end position="34"/>
    </location>
</feature>
<evidence type="ECO:0000256" key="5">
    <source>
        <dbReference type="ARBA" id="ARBA00023136"/>
    </source>
</evidence>
<reference evidence="8 9" key="1">
    <citation type="submission" date="2020-01" db="EMBL/GenBank/DDBJ databases">
        <title>Kibdelosporangium persica a novel Actinomycetes from a hot desert in Iran.</title>
        <authorList>
            <person name="Safaei N."/>
            <person name="Zaburannyi N."/>
            <person name="Mueller R."/>
            <person name="Wink J."/>
        </authorList>
    </citation>
    <scope>NUCLEOTIDE SEQUENCE [LARGE SCALE GENOMIC DNA]</scope>
    <source>
        <strain evidence="8 9">4NS15</strain>
    </source>
</reference>
<dbReference type="RefSeq" id="WP_173141433.1">
    <property type="nucleotide sequence ID" value="NZ_CBCSGW010000035.1"/>
</dbReference>
<dbReference type="CDD" id="cd06173">
    <property type="entry name" value="MFS_MefA_like"/>
    <property type="match status" value="1"/>
</dbReference>
<feature type="transmembrane region" description="Helical" evidence="6">
    <location>
        <begin position="346"/>
        <end position="363"/>
    </location>
</feature>
<evidence type="ECO:0000256" key="4">
    <source>
        <dbReference type="ARBA" id="ARBA00022989"/>
    </source>
</evidence>
<feature type="transmembrane region" description="Helical" evidence="6">
    <location>
        <begin position="282"/>
        <end position="299"/>
    </location>
</feature>
<dbReference type="InterPro" id="IPR020846">
    <property type="entry name" value="MFS_dom"/>
</dbReference>
<feature type="transmembrane region" description="Helical" evidence="6">
    <location>
        <begin position="305"/>
        <end position="326"/>
    </location>
</feature>
<organism evidence="8 9">
    <name type="scientific">Kibdelosporangium persicum</name>
    <dbReference type="NCBI Taxonomy" id="2698649"/>
    <lineage>
        <taxon>Bacteria</taxon>
        <taxon>Bacillati</taxon>
        <taxon>Actinomycetota</taxon>
        <taxon>Actinomycetes</taxon>
        <taxon>Pseudonocardiales</taxon>
        <taxon>Pseudonocardiaceae</taxon>
        <taxon>Kibdelosporangium</taxon>
    </lineage>
</organism>
<keyword evidence="9" id="KW-1185">Reference proteome</keyword>
<feature type="transmembrane region" description="Helical" evidence="6">
    <location>
        <begin position="369"/>
        <end position="387"/>
    </location>
</feature>
<evidence type="ECO:0000256" key="1">
    <source>
        <dbReference type="ARBA" id="ARBA00004651"/>
    </source>
</evidence>
<proteinExistence type="predicted"/>
<dbReference type="EMBL" id="JAAATY010000036">
    <property type="protein sequence ID" value="NRN70322.1"/>
    <property type="molecule type" value="Genomic_DNA"/>
</dbReference>
<feature type="transmembrane region" description="Helical" evidence="6">
    <location>
        <begin position="40"/>
        <end position="63"/>
    </location>
</feature>
<feature type="transmembrane region" description="Helical" evidence="6">
    <location>
        <begin position="84"/>
        <end position="107"/>
    </location>
</feature>
<sequence>MRYHQFPKLWAATAASNLGDGLVIVCLPLIALQIAPSPGLVVGVGWAQTMPQLLCTLIIGVLVDRADRRQLMLVANIARAIACGVLALSLFHFAHPLVVLYTIAFLLGVGEIVSDLAGAAMLPTVVEPDRLTWANSRLKGTESALNEFVGPPLGGALVAVGGVVAMSSIGGVYLLAAGALLLMRGQFRPVERPTAKIWPSIAEGLRYLWRHKFLRDLAIMVCVMAGAWAAWLAVLVIHVVEPGPVGLSTTGFGILLSTLAVGGVLGALAADRVQRVLGTRNVLLTDVITTTVMLGMPALTVNVWIIGATTFLGGFGSGMWNVTVAALRQRIVPDELLGRVSAAGRLIGLGSRPVAIAGAAVIVETVGTTWVFAVAGMLCAALLVPFLSTITPSAIDRLTTVPASPKTPS</sequence>
<evidence type="ECO:0000313" key="8">
    <source>
        <dbReference type="EMBL" id="NRN70322.1"/>
    </source>
</evidence>
<dbReference type="PANTHER" id="PTHR23513:SF6">
    <property type="entry name" value="MAJOR FACILITATOR SUPERFAMILY ASSOCIATED DOMAIN-CONTAINING PROTEIN"/>
    <property type="match status" value="1"/>
</dbReference>
<dbReference type="InterPro" id="IPR036259">
    <property type="entry name" value="MFS_trans_sf"/>
</dbReference>
<dbReference type="SUPFAM" id="SSF103473">
    <property type="entry name" value="MFS general substrate transporter"/>
    <property type="match status" value="1"/>
</dbReference>
<evidence type="ECO:0000256" key="2">
    <source>
        <dbReference type="ARBA" id="ARBA00022475"/>
    </source>
</evidence>
<keyword evidence="3 6" id="KW-0812">Transmembrane</keyword>
<dbReference type="Proteomes" id="UP000763557">
    <property type="component" value="Unassembled WGS sequence"/>
</dbReference>
<name>A0ABX2FHG1_9PSEU</name>
<dbReference type="PROSITE" id="PS50850">
    <property type="entry name" value="MFS"/>
    <property type="match status" value="1"/>
</dbReference>
<evidence type="ECO:0000313" key="9">
    <source>
        <dbReference type="Proteomes" id="UP000763557"/>
    </source>
</evidence>
<dbReference type="PANTHER" id="PTHR23513">
    <property type="entry name" value="INTEGRAL MEMBRANE EFFLUX PROTEIN-RELATED"/>
    <property type="match status" value="1"/>
</dbReference>
<dbReference type="Gene3D" id="1.20.1250.20">
    <property type="entry name" value="MFS general substrate transporter like domains"/>
    <property type="match status" value="1"/>
</dbReference>
<feature type="domain" description="Major facilitator superfamily (MFS) profile" evidence="7">
    <location>
        <begin position="204"/>
        <end position="409"/>
    </location>
</feature>
<dbReference type="InterPro" id="IPR011701">
    <property type="entry name" value="MFS"/>
</dbReference>
<protein>
    <submittedName>
        <fullName evidence="8">MFS transporter</fullName>
    </submittedName>
</protein>
<keyword evidence="5 6" id="KW-0472">Membrane</keyword>
<evidence type="ECO:0000259" key="7">
    <source>
        <dbReference type="PROSITE" id="PS50850"/>
    </source>
</evidence>